<dbReference type="Proteomes" id="UP000095185">
    <property type="component" value="Chromosome"/>
</dbReference>
<accession>A0A1D8CZ00</accession>
<dbReference type="AlphaFoldDB" id="A0A1D8CZ00"/>
<reference evidence="1" key="1">
    <citation type="submission" date="2016-09" db="EMBL/GenBank/DDBJ databases">
        <title>Genome sequence of Chlorobaculum limnaeum.</title>
        <authorList>
            <person name="Liu Z."/>
            <person name="Tank M."/>
            <person name="Bryant D.A."/>
        </authorList>
    </citation>
    <scope>NUCLEOTIDE SEQUENCE [LARGE SCALE GENOMIC DNA]</scope>
    <source>
        <strain evidence="1">DSM 1677</strain>
    </source>
</reference>
<evidence type="ECO:0008006" key="3">
    <source>
        <dbReference type="Google" id="ProtNLM"/>
    </source>
</evidence>
<sequence length="67" mass="7668">MSGRSSDIEPHILSEIMSCIAEIAYGEVVVTIHDTRVVQVERREKRRFDAVPAGKCAVRENRDRDRL</sequence>
<dbReference type="OrthoDB" id="1684946at2"/>
<keyword evidence="2" id="KW-1185">Reference proteome</keyword>
<name>A0A1D8CZ00_CHLLM</name>
<dbReference type="KEGG" id="clz:BIU88_03845"/>
<protein>
    <recommendedName>
        <fullName evidence="3">DUF2292 domain-containing protein</fullName>
    </recommendedName>
</protein>
<dbReference type="STRING" id="274537.BIU88_03845"/>
<dbReference type="EMBL" id="CP017305">
    <property type="protein sequence ID" value="AOS83351.1"/>
    <property type="molecule type" value="Genomic_DNA"/>
</dbReference>
<dbReference type="InterPro" id="IPR018743">
    <property type="entry name" value="DUF2292"/>
</dbReference>
<organism evidence="1 2">
    <name type="scientific">Chlorobaculum limnaeum</name>
    <dbReference type="NCBI Taxonomy" id="274537"/>
    <lineage>
        <taxon>Bacteria</taxon>
        <taxon>Pseudomonadati</taxon>
        <taxon>Chlorobiota</taxon>
        <taxon>Chlorobiia</taxon>
        <taxon>Chlorobiales</taxon>
        <taxon>Chlorobiaceae</taxon>
        <taxon>Chlorobaculum</taxon>
    </lineage>
</organism>
<evidence type="ECO:0000313" key="2">
    <source>
        <dbReference type="Proteomes" id="UP000095185"/>
    </source>
</evidence>
<evidence type="ECO:0000313" key="1">
    <source>
        <dbReference type="EMBL" id="AOS83351.1"/>
    </source>
</evidence>
<dbReference type="Pfam" id="PF10055">
    <property type="entry name" value="DUF2292"/>
    <property type="match status" value="1"/>
</dbReference>
<gene>
    <name evidence="1" type="ORF">BIU88_03845</name>
</gene>
<proteinExistence type="predicted"/>